<reference evidence="2 3" key="1">
    <citation type="journal article" date="2016" name="Nat. Commun.">
        <title>Thousands of microbial genomes shed light on interconnected biogeochemical processes in an aquifer system.</title>
        <authorList>
            <person name="Anantharaman K."/>
            <person name="Brown C.T."/>
            <person name="Hug L.A."/>
            <person name="Sharon I."/>
            <person name="Castelle C.J."/>
            <person name="Probst A.J."/>
            <person name="Thomas B.C."/>
            <person name="Singh A."/>
            <person name="Wilkins M.J."/>
            <person name="Karaoz U."/>
            <person name="Brodie E.L."/>
            <person name="Williams K.H."/>
            <person name="Hubbard S.S."/>
            <person name="Banfield J.F."/>
        </authorList>
    </citation>
    <scope>NUCLEOTIDE SEQUENCE [LARGE SCALE GENOMIC DNA]</scope>
</reference>
<evidence type="ECO:0000313" key="2">
    <source>
        <dbReference type="EMBL" id="OGL54885.1"/>
    </source>
</evidence>
<evidence type="ECO:0000256" key="1">
    <source>
        <dbReference type="SAM" id="MobiDB-lite"/>
    </source>
</evidence>
<protein>
    <submittedName>
        <fullName evidence="2">Uncharacterized protein</fullName>
    </submittedName>
</protein>
<evidence type="ECO:0000313" key="3">
    <source>
        <dbReference type="Proteomes" id="UP000178082"/>
    </source>
</evidence>
<feature type="compositionally biased region" description="Basic and acidic residues" evidence="1">
    <location>
        <begin position="55"/>
        <end position="76"/>
    </location>
</feature>
<accession>A0A1F7SM79</accession>
<sequence>MTVTKEELVENGSITIYCKRCDAETQHLIRSKSSDKVKIHCNPCGKNSARLLRRLLKEKSPSEKGRRRRSIDDKKAPQYMEEAYYEELSKQNPKPYSQQGIYQLDDVIEHKIFGLGRVVDQRGENKIVVLFYNIGEKKLICDKIVSPS</sequence>
<comment type="caution">
    <text evidence="2">The sequence shown here is derived from an EMBL/GenBank/DDBJ whole genome shotgun (WGS) entry which is preliminary data.</text>
</comment>
<dbReference type="Proteomes" id="UP000178082">
    <property type="component" value="Unassembled WGS sequence"/>
</dbReference>
<feature type="region of interest" description="Disordered" evidence="1">
    <location>
        <begin position="55"/>
        <end position="77"/>
    </location>
</feature>
<dbReference type="EMBL" id="MGDI01000005">
    <property type="protein sequence ID" value="OGL54885.1"/>
    <property type="molecule type" value="Genomic_DNA"/>
</dbReference>
<name>A0A1F7SM79_9BACT</name>
<gene>
    <name evidence="2" type="ORF">A3G31_02065</name>
</gene>
<dbReference type="AlphaFoldDB" id="A0A1F7SM79"/>
<proteinExistence type="predicted"/>
<organism evidence="2 3">
    <name type="scientific">Candidatus Schekmanbacteria bacterium RIFCSPLOWO2_12_FULL_38_15</name>
    <dbReference type="NCBI Taxonomy" id="1817883"/>
    <lineage>
        <taxon>Bacteria</taxon>
        <taxon>Candidatus Schekmaniibacteriota</taxon>
    </lineage>
</organism>